<name>A0A1M6N524_9BACL</name>
<reference evidence="10" key="1">
    <citation type="submission" date="2016-11" db="EMBL/GenBank/DDBJ databases">
        <authorList>
            <person name="Varghese N."/>
            <person name="Submissions S."/>
        </authorList>
    </citation>
    <scope>NUCLEOTIDE SEQUENCE [LARGE SCALE GENOMIC DNA]</scope>
    <source>
        <strain evidence="10">USBA-503</strain>
    </source>
</reference>
<feature type="binding site" evidence="8">
    <location>
        <begin position="30"/>
        <end position="37"/>
    </location>
    <ligand>
        <name>ATP</name>
        <dbReference type="ChEBI" id="CHEBI:30616"/>
    </ligand>
</feature>
<dbReference type="FunFam" id="3.30.1300.10:FF:000001">
    <property type="entry name" value="Pantothenate synthetase"/>
    <property type="match status" value="1"/>
</dbReference>
<comment type="miscellaneous">
    <text evidence="8">The reaction proceeds by a bi uni uni bi ping pong mechanism.</text>
</comment>
<dbReference type="GO" id="GO:0004592">
    <property type="term" value="F:pantoate-beta-alanine ligase activity"/>
    <property type="evidence" value="ECO:0007669"/>
    <property type="project" value="UniProtKB-UniRule"/>
</dbReference>
<dbReference type="RefSeq" id="WP_072873328.1">
    <property type="nucleotide sequence ID" value="NZ_FRAF01000005.1"/>
</dbReference>
<evidence type="ECO:0000256" key="3">
    <source>
        <dbReference type="ARBA" id="ARBA00022598"/>
    </source>
</evidence>
<evidence type="ECO:0000313" key="9">
    <source>
        <dbReference type="EMBL" id="SHJ90845.1"/>
    </source>
</evidence>
<dbReference type="Gene3D" id="3.40.50.620">
    <property type="entry name" value="HUPs"/>
    <property type="match status" value="1"/>
</dbReference>
<feature type="binding site" evidence="8">
    <location>
        <position position="176"/>
    </location>
    <ligand>
        <name>ATP</name>
        <dbReference type="ChEBI" id="CHEBI:30616"/>
    </ligand>
</feature>
<dbReference type="GO" id="GO:0005829">
    <property type="term" value="C:cytosol"/>
    <property type="evidence" value="ECO:0007669"/>
    <property type="project" value="TreeGrafter"/>
</dbReference>
<dbReference type="InterPro" id="IPR042176">
    <property type="entry name" value="Pantoate_ligase_C"/>
</dbReference>
<evidence type="ECO:0000256" key="1">
    <source>
        <dbReference type="ARBA" id="ARBA00004990"/>
    </source>
</evidence>
<keyword evidence="5 8" id="KW-0547">Nucleotide-binding</keyword>
<evidence type="ECO:0000313" key="10">
    <source>
        <dbReference type="Proteomes" id="UP000184016"/>
    </source>
</evidence>
<evidence type="ECO:0000256" key="7">
    <source>
        <dbReference type="ARBA" id="ARBA00048258"/>
    </source>
</evidence>
<dbReference type="Gene3D" id="3.30.1300.10">
    <property type="entry name" value="Pantoate-beta-alanine ligase, C-terminal domain"/>
    <property type="match status" value="1"/>
</dbReference>
<evidence type="ECO:0000256" key="2">
    <source>
        <dbReference type="ARBA" id="ARBA00009256"/>
    </source>
</evidence>
<feature type="binding site" evidence="8">
    <location>
        <position position="153"/>
    </location>
    <ligand>
        <name>(R)-pantoate</name>
        <dbReference type="ChEBI" id="CHEBI:15980"/>
    </ligand>
</feature>
<dbReference type="NCBIfam" id="TIGR00125">
    <property type="entry name" value="cyt_tran_rel"/>
    <property type="match status" value="1"/>
</dbReference>
<evidence type="ECO:0000256" key="5">
    <source>
        <dbReference type="ARBA" id="ARBA00022741"/>
    </source>
</evidence>
<keyword evidence="3 8" id="KW-0436">Ligase</keyword>
<dbReference type="Pfam" id="PF02569">
    <property type="entry name" value="Pantoate_ligase"/>
    <property type="match status" value="1"/>
</dbReference>
<proteinExistence type="inferred from homology"/>
<comment type="function">
    <text evidence="8">Catalyzes the condensation of pantoate with beta-alanine in an ATP-dependent reaction via a pantoyl-adenylate intermediate.</text>
</comment>
<organism evidence="9 10">
    <name type="scientific">Alicyclobacillus tolerans</name>
    <dbReference type="NCBI Taxonomy" id="90970"/>
    <lineage>
        <taxon>Bacteria</taxon>
        <taxon>Bacillati</taxon>
        <taxon>Bacillota</taxon>
        <taxon>Bacilli</taxon>
        <taxon>Bacillales</taxon>
        <taxon>Alicyclobacillaceae</taxon>
        <taxon>Alicyclobacillus</taxon>
    </lineage>
</organism>
<dbReference type="NCBIfam" id="TIGR00018">
    <property type="entry name" value="panC"/>
    <property type="match status" value="1"/>
</dbReference>
<dbReference type="PANTHER" id="PTHR21299">
    <property type="entry name" value="CYTIDYLATE KINASE/PANTOATE-BETA-ALANINE LIGASE"/>
    <property type="match status" value="1"/>
</dbReference>
<comment type="similarity">
    <text evidence="2 8">Belongs to the pantothenate synthetase family.</text>
</comment>
<feature type="binding site" evidence="8">
    <location>
        <position position="61"/>
    </location>
    <ligand>
        <name>beta-alanine</name>
        <dbReference type="ChEBI" id="CHEBI:57966"/>
    </ligand>
</feature>
<evidence type="ECO:0000256" key="8">
    <source>
        <dbReference type="HAMAP-Rule" id="MF_00158"/>
    </source>
</evidence>
<gene>
    <name evidence="8" type="primary">panC</name>
    <name evidence="9" type="ORF">SAMN05443507_10585</name>
</gene>
<comment type="pathway">
    <text evidence="1 8">Cofactor biosynthesis; (R)-pantothenate biosynthesis; (R)-pantothenate from (R)-pantoate and beta-alanine: step 1/1.</text>
</comment>
<accession>A0A1M6N524</accession>
<dbReference type="FunFam" id="3.40.50.620:FF:000013">
    <property type="entry name" value="Pantothenate synthetase"/>
    <property type="match status" value="1"/>
</dbReference>
<feature type="active site" description="Proton donor" evidence="8">
    <location>
        <position position="37"/>
    </location>
</feature>
<keyword evidence="6 8" id="KW-0067">ATP-binding</keyword>
<comment type="catalytic activity">
    <reaction evidence="7 8">
        <text>(R)-pantoate + beta-alanine + ATP = (R)-pantothenate + AMP + diphosphate + H(+)</text>
        <dbReference type="Rhea" id="RHEA:10912"/>
        <dbReference type="ChEBI" id="CHEBI:15378"/>
        <dbReference type="ChEBI" id="CHEBI:15980"/>
        <dbReference type="ChEBI" id="CHEBI:29032"/>
        <dbReference type="ChEBI" id="CHEBI:30616"/>
        <dbReference type="ChEBI" id="CHEBI:33019"/>
        <dbReference type="ChEBI" id="CHEBI:57966"/>
        <dbReference type="ChEBI" id="CHEBI:456215"/>
        <dbReference type="EC" id="6.3.2.1"/>
    </reaction>
</comment>
<dbReference type="InterPro" id="IPR004821">
    <property type="entry name" value="Cyt_trans-like"/>
</dbReference>
<dbReference type="InterPro" id="IPR003721">
    <property type="entry name" value="Pantoate_ligase"/>
</dbReference>
<comment type="subcellular location">
    <subcellularLocation>
        <location evidence="8">Cytoplasm</location>
    </subcellularLocation>
</comment>
<dbReference type="AlphaFoldDB" id="A0A1M6N524"/>
<feature type="binding site" evidence="8">
    <location>
        <begin position="184"/>
        <end position="187"/>
    </location>
    <ligand>
        <name>ATP</name>
        <dbReference type="ChEBI" id="CHEBI:30616"/>
    </ligand>
</feature>
<dbReference type="EMBL" id="FRAF01000005">
    <property type="protein sequence ID" value="SHJ90845.1"/>
    <property type="molecule type" value="Genomic_DNA"/>
</dbReference>
<dbReference type="CDD" id="cd00560">
    <property type="entry name" value="PanC"/>
    <property type="match status" value="1"/>
</dbReference>
<keyword evidence="8" id="KW-0963">Cytoplasm</keyword>
<evidence type="ECO:0000256" key="4">
    <source>
        <dbReference type="ARBA" id="ARBA00022655"/>
    </source>
</evidence>
<dbReference type="OrthoDB" id="9773087at2"/>
<evidence type="ECO:0000256" key="6">
    <source>
        <dbReference type="ARBA" id="ARBA00022840"/>
    </source>
</evidence>
<dbReference type="PANTHER" id="PTHR21299:SF1">
    <property type="entry name" value="PANTOATE--BETA-ALANINE LIGASE"/>
    <property type="match status" value="1"/>
</dbReference>
<protein>
    <recommendedName>
        <fullName evidence="8">Pantothenate synthetase</fullName>
        <shortName evidence="8">PS</shortName>
        <ecNumber evidence="8">6.3.2.1</ecNumber>
    </recommendedName>
    <alternativeName>
        <fullName evidence="8">Pantoate--beta-alanine ligase</fullName>
    </alternativeName>
    <alternativeName>
        <fullName evidence="8">Pantoate-activating enzyme</fullName>
    </alternativeName>
</protein>
<dbReference type="UniPathway" id="UPA00028">
    <property type="reaction ID" value="UER00005"/>
</dbReference>
<feature type="binding site" evidence="8">
    <location>
        <begin position="147"/>
        <end position="150"/>
    </location>
    <ligand>
        <name>ATP</name>
        <dbReference type="ChEBI" id="CHEBI:30616"/>
    </ligand>
</feature>
<feature type="binding site" evidence="8">
    <location>
        <position position="61"/>
    </location>
    <ligand>
        <name>(R)-pantoate</name>
        <dbReference type="ChEBI" id="CHEBI:15980"/>
    </ligand>
</feature>
<dbReference type="Proteomes" id="UP000184016">
    <property type="component" value="Unassembled WGS sequence"/>
</dbReference>
<dbReference type="InterPro" id="IPR014729">
    <property type="entry name" value="Rossmann-like_a/b/a_fold"/>
</dbReference>
<dbReference type="SUPFAM" id="SSF52374">
    <property type="entry name" value="Nucleotidylyl transferase"/>
    <property type="match status" value="1"/>
</dbReference>
<dbReference type="EC" id="6.3.2.1" evidence="8"/>
<keyword evidence="4 8" id="KW-0566">Pantothenate biosynthesis</keyword>
<dbReference type="HAMAP" id="MF_00158">
    <property type="entry name" value="PanC"/>
    <property type="match status" value="1"/>
</dbReference>
<dbReference type="GO" id="GO:0015940">
    <property type="term" value="P:pantothenate biosynthetic process"/>
    <property type="evidence" value="ECO:0007669"/>
    <property type="project" value="UniProtKB-UniRule"/>
</dbReference>
<comment type="subunit">
    <text evidence="8">Homodimer.</text>
</comment>
<dbReference type="GO" id="GO:0005524">
    <property type="term" value="F:ATP binding"/>
    <property type="evidence" value="ECO:0007669"/>
    <property type="project" value="UniProtKB-KW"/>
</dbReference>
<dbReference type="STRING" id="1830138.SAMN05443507_10585"/>
<sequence>MRITCTIQETRERLAEAKAAGKKIGFVPTMGYLHEGHARLVEVAGKHCDFVVVSIFVNPTQFAPGEDLSTYPRDAERDEALLKKVGCQLLFRPDEKEMYPTPSLTRIELPELASQLCGKSRPTHFQGVATVVAKLLHIVQPEFAFFGMKDGQQLAIVKRMVEDLNFPVQIIGVPTVREEDGLAKSSRNVYLNEHQRQTAPQIYQALLKGKAAIEAGETDPNRVRQIIYSHLQDQPELRIDYVEVVRLSDLQPAAQIEGDIMLAVAVYLGKARLIDNLQLHVKNSTSGQRRQVLDKGLDIL</sequence>
<keyword evidence="10" id="KW-1185">Reference proteome</keyword>